<protein>
    <submittedName>
        <fullName evidence="2">Uncharacterized protein</fullName>
    </submittedName>
</protein>
<dbReference type="EMBL" id="JBHLUE010000023">
    <property type="protein sequence ID" value="MFC0567406.1"/>
    <property type="molecule type" value="Genomic_DNA"/>
</dbReference>
<evidence type="ECO:0000256" key="1">
    <source>
        <dbReference type="SAM" id="MobiDB-lite"/>
    </source>
</evidence>
<keyword evidence="3" id="KW-1185">Reference proteome</keyword>
<reference evidence="2 3" key="1">
    <citation type="submission" date="2024-09" db="EMBL/GenBank/DDBJ databases">
        <authorList>
            <person name="Sun Q."/>
            <person name="Mori K."/>
        </authorList>
    </citation>
    <scope>NUCLEOTIDE SEQUENCE [LARGE SCALE GENOMIC DNA]</scope>
    <source>
        <strain evidence="2 3">TBRC 2205</strain>
    </source>
</reference>
<dbReference type="RefSeq" id="WP_377342706.1">
    <property type="nucleotide sequence ID" value="NZ_JBHLUE010000023.1"/>
</dbReference>
<evidence type="ECO:0000313" key="2">
    <source>
        <dbReference type="EMBL" id="MFC0567406.1"/>
    </source>
</evidence>
<feature type="region of interest" description="Disordered" evidence="1">
    <location>
        <begin position="26"/>
        <end position="47"/>
    </location>
</feature>
<name>A0ABV6P308_9ACTN</name>
<sequence length="133" mass="15030">MTSVISDLLAELAETLDRTTRVRVFDSVGPGEPTRKRRNRPPALADQHDPEALMQLRAALAPRPDSKIMAWMQWPDLWLELLGHDHARLTTIGLLRPGWLRLEVNGDLELRNPKAIVQWLTRWAPTAAASIAE</sequence>
<dbReference type="Proteomes" id="UP001589894">
    <property type="component" value="Unassembled WGS sequence"/>
</dbReference>
<accession>A0ABV6P308</accession>
<evidence type="ECO:0000313" key="3">
    <source>
        <dbReference type="Proteomes" id="UP001589894"/>
    </source>
</evidence>
<organism evidence="2 3">
    <name type="scientific">Plantactinospora siamensis</name>
    <dbReference type="NCBI Taxonomy" id="555372"/>
    <lineage>
        <taxon>Bacteria</taxon>
        <taxon>Bacillati</taxon>
        <taxon>Actinomycetota</taxon>
        <taxon>Actinomycetes</taxon>
        <taxon>Micromonosporales</taxon>
        <taxon>Micromonosporaceae</taxon>
        <taxon>Plantactinospora</taxon>
    </lineage>
</organism>
<comment type="caution">
    <text evidence="2">The sequence shown here is derived from an EMBL/GenBank/DDBJ whole genome shotgun (WGS) entry which is preliminary data.</text>
</comment>
<proteinExistence type="predicted"/>
<gene>
    <name evidence="2" type="ORF">ACFFHU_25115</name>
</gene>